<feature type="compositionally biased region" description="Low complexity" evidence="1">
    <location>
        <begin position="434"/>
        <end position="444"/>
    </location>
</feature>
<dbReference type="GeneID" id="139181147"/>
<dbReference type="InterPro" id="IPR026523">
    <property type="entry name" value="PNMA"/>
</dbReference>
<evidence type="ECO:0000259" key="3">
    <source>
        <dbReference type="Pfam" id="PF20846"/>
    </source>
</evidence>
<feature type="compositionally biased region" description="Gly residues" evidence="1">
    <location>
        <begin position="148"/>
        <end position="157"/>
    </location>
</feature>
<accession>A0ABM4RX27</accession>
<feature type="region of interest" description="Disordered" evidence="1">
    <location>
        <begin position="349"/>
        <end position="467"/>
    </location>
</feature>
<evidence type="ECO:0000313" key="5">
    <source>
        <dbReference type="RefSeq" id="XP_070640106.1"/>
    </source>
</evidence>
<feature type="compositionally biased region" description="Gly residues" evidence="1">
    <location>
        <begin position="238"/>
        <end position="247"/>
    </location>
</feature>
<feature type="domain" description="Paraneoplastic antigen Ma-like N-terminal" evidence="3">
    <location>
        <begin position="4"/>
        <end position="94"/>
    </location>
</feature>
<dbReference type="InterPro" id="IPR048271">
    <property type="entry name" value="PNMA_N"/>
</dbReference>
<gene>
    <name evidence="5" type="primary">PNMA6E</name>
</gene>
<dbReference type="Proteomes" id="UP001652663">
    <property type="component" value="Chromosome X"/>
</dbReference>
<proteinExistence type="predicted"/>
<sequence>MVKPLALLRDWCRWMGVNEERSVLLLGIPDDCEDQEFRDAVQAALGPLGRYRVLGKVFRKDLGSKIALVEFAEYLSRSLIPRQIPGKGGPWIVVCLPQAPDAESQDRPNFPAQPQRRAVVGRVGEARATGDVGGTGEVGAAGVEGAAGDVGGTGEVGAAGEEEATGDVGGTGEVGAAGEEGAAGDVGGTGEVGAAGEEGAAGDVGGTGEVRAADEEGAAGDVGRTGEVGAAGEEGAAGDVGGIGEVGAAGEEEATGDVGGTGEVAAGEEGAAGDVGGTGEVGAAGEEGAAGDVGGIGEVGAAGEEGTSKEGTSSENGPTGEEGAAGEIGDAGEERAAGEIDAGEEGAAGMEGAAGENGPTGEAGASSENGPACEEGATDEEGAAGEAGAAGQAGAGFEGRATSEAGGTGEEGTADEEGAADEAGGIGEADTADEAGVAGEAGAESEARAEDEAGTSDEEGAAGDTGVAGVAGSLSLAGAAGEAGVPMEAAAAGIAGAMDEPRARSPQWWLALEPVLENMGYLELRTFSGMEEPDEGEESFESWLDHANDMLYLWRHVTEMERRRRLVESLGGPALDLLCSLLEEDPNLTAQDCLTALVEAFGSKDPRVTARLKFMMCAQRPQESLFAFVMRLEGLLQLALGKGAVHPAIADQLRARQVLMRARPNNLMQNKLKRMRMERRPPSFVAMLQLIRETETWETDPAMGEQLPVEEEAHGVLGDLAAALGHVIITEGAAAGGSEASPASGDTSAQVAFSKEGGVEALPTREEASKAVGSSAEVAQAAPEARGAARAASAPGETTQEDGRAPSPLGLGQAAPSEAPWSPPTAWVGGASPVVPGSPGWEPEGLPQVGDQEAEEPPKKGLKPIPEEPEDEEGAVEMSPLGFSSGQ</sequence>
<dbReference type="RefSeq" id="XP_070640106.1">
    <property type="nucleotide sequence ID" value="XM_070784005.1"/>
</dbReference>
<protein>
    <submittedName>
        <fullName evidence="5">Paraneoplastic antigen Ma6E</fullName>
    </submittedName>
</protein>
<feature type="compositionally biased region" description="Acidic residues" evidence="1">
    <location>
        <begin position="452"/>
        <end position="461"/>
    </location>
</feature>
<dbReference type="PANTHER" id="PTHR23095:SF20">
    <property type="entry name" value="PARANEOPLASTIC ANTIGEN MA6E"/>
    <property type="match status" value="1"/>
</dbReference>
<evidence type="ECO:0000259" key="2">
    <source>
        <dbReference type="Pfam" id="PF14893"/>
    </source>
</evidence>
<feature type="compositionally biased region" description="Low complexity" evidence="1">
    <location>
        <begin position="301"/>
        <end position="328"/>
    </location>
</feature>
<name>A0ABM4RX27_BOSIN</name>
<feature type="region of interest" description="Disordered" evidence="1">
    <location>
        <begin position="128"/>
        <end position="331"/>
    </location>
</feature>
<evidence type="ECO:0000256" key="1">
    <source>
        <dbReference type="SAM" id="MobiDB-lite"/>
    </source>
</evidence>
<feature type="region of interest" description="Disordered" evidence="1">
    <location>
        <begin position="102"/>
        <end position="121"/>
    </location>
</feature>
<feature type="compositionally biased region" description="Gly residues" evidence="1">
    <location>
        <begin position="184"/>
        <end position="193"/>
    </location>
</feature>
<feature type="compositionally biased region" description="Low complexity" evidence="1">
    <location>
        <begin position="775"/>
        <end position="796"/>
    </location>
</feature>
<feature type="compositionally biased region" description="Low complexity" evidence="1">
    <location>
        <begin position="826"/>
        <end position="841"/>
    </location>
</feature>
<organism evidence="4 5">
    <name type="scientific">Bos indicus</name>
    <name type="common">Zebu</name>
    <dbReference type="NCBI Taxonomy" id="9915"/>
    <lineage>
        <taxon>Eukaryota</taxon>
        <taxon>Metazoa</taxon>
        <taxon>Chordata</taxon>
        <taxon>Craniata</taxon>
        <taxon>Vertebrata</taxon>
        <taxon>Euteleostomi</taxon>
        <taxon>Mammalia</taxon>
        <taxon>Eutheria</taxon>
        <taxon>Laurasiatheria</taxon>
        <taxon>Artiodactyla</taxon>
        <taxon>Ruminantia</taxon>
        <taxon>Pecora</taxon>
        <taxon>Bovidae</taxon>
        <taxon>Bovinae</taxon>
        <taxon>Bos</taxon>
    </lineage>
</organism>
<dbReference type="InterPro" id="IPR048270">
    <property type="entry name" value="PNMA_C"/>
</dbReference>
<evidence type="ECO:0000313" key="4">
    <source>
        <dbReference type="Proteomes" id="UP001652663"/>
    </source>
</evidence>
<feature type="compositionally biased region" description="Gly residues" evidence="1">
    <location>
        <begin position="291"/>
        <end position="300"/>
    </location>
</feature>
<dbReference type="Pfam" id="PF20846">
    <property type="entry name" value="PNMA_N"/>
    <property type="match status" value="1"/>
</dbReference>
<keyword evidence="4" id="KW-1185">Reference proteome</keyword>
<dbReference type="PANTHER" id="PTHR23095">
    <property type="entry name" value="PARANEOPLASTIC ANTIGEN"/>
    <property type="match status" value="1"/>
</dbReference>
<feature type="compositionally biased region" description="Gly residues" evidence="1">
    <location>
        <begin position="273"/>
        <end position="282"/>
    </location>
</feature>
<feature type="compositionally biased region" description="Low complexity" evidence="1">
    <location>
        <begin position="219"/>
        <end position="234"/>
    </location>
</feature>
<reference evidence="5" key="1">
    <citation type="submission" date="2025-08" db="UniProtKB">
        <authorList>
            <consortium name="RefSeq"/>
        </authorList>
    </citation>
    <scope>IDENTIFICATION</scope>
    <source>
        <tissue evidence="5">Blood</tissue>
    </source>
</reference>
<feature type="region of interest" description="Disordered" evidence="1">
    <location>
        <begin position="763"/>
        <end position="887"/>
    </location>
</feature>
<feature type="domain" description="Paraneoplastic antigen Ma-like C-terminal" evidence="2">
    <location>
        <begin position="527"/>
        <end position="688"/>
    </location>
</feature>
<dbReference type="Pfam" id="PF14893">
    <property type="entry name" value="PNMA"/>
    <property type="match status" value="1"/>
</dbReference>